<comment type="caution">
    <text evidence="1">The sequence shown here is derived from an EMBL/GenBank/DDBJ whole genome shotgun (WGS) entry which is preliminary data.</text>
</comment>
<reference evidence="2" key="1">
    <citation type="journal article" date="2019" name="Int. J. Syst. Evol. Microbiol.">
        <title>The Global Catalogue of Microorganisms (GCM) 10K type strain sequencing project: providing services to taxonomists for standard genome sequencing and annotation.</title>
        <authorList>
            <consortium name="The Broad Institute Genomics Platform"/>
            <consortium name="The Broad Institute Genome Sequencing Center for Infectious Disease"/>
            <person name="Wu L."/>
            <person name="Ma J."/>
        </authorList>
    </citation>
    <scope>NUCLEOTIDE SEQUENCE [LARGE SCALE GENOMIC DNA]</scope>
    <source>
        <strain evidence="2">JCM 18657</strain>
    </source>
</reference>
<keyword evidence="1" id="KW-0282">Flagellum</keyword>
<organism evidence="1 2">
    <name type="scientific">Paenibacillus thermoaerophilus</name>
    <dbReference type="NCBI Taxonomy" id="1215385"/>
    <lineage>
        <taxon>Bacteria</taxon>
        <taxon>Bacillati</taxon>
        <taxon>Bacillota</taxon>
        <taxon>Bacilli</taxon>
        <taxon>Bacillales</taxon>
        <taxon>Paenibacillaceae</taxon>
        <taxon>Paenibacillus</taxon>
    </lineage>
</organism>
<accession>A0ABW2V7Y4</accession>
<dbReference type="CDD" id="cd11614">
    <property type="entry name" value="SAF_CpaB_FlgA_like"/>
    <property type="match status" value="1"/>
</dbReference>
<evidence type="ECO:0000313" key="1">
    <source>
        <dbReference type="EMBL" id="MFC7750984.1"/>
    </source>
</evidence>
<dbReference type="Proteomes" id="UP001596528">
    <property type="component" value="Unassembled WGS sequence"/>
</dbReference>
<proteinExistence type="predicted"/>
<keyword evidence="2" id="KW-1185">Reference proteome</keyword>
<gene>
    <name evidence="1" type="ORF">ACFQWB_13745</name>
</gene>
<evidence type="ECO:0000313" key="2">
    <source>
        <dbReference type="Proteomes" id="UP001596528"/>
    </source>
</evidence>
<name>A0ABW2V7Y4_9BACL</name>
<keyword evidence="1" id="KW-0966">Cell projection</keyword>
<dbReference type="EMBL" id="JBHTGQ010000031">
    <property type="protein sequence ID" value="MFC7750984.1"/>
    <property type="molecule type" value="Genomic_DNA"/>
</dbReference>
<protein>
    <submittedName>
        <fullName evidence="1">Flagellar biosynthesis protein FlgA</fullName>
    </submittedName>
</protein>
<dbReference type="RefSeq" id="WP_138789212.1">
    <property type="nucleotide sequence ID" value="NZ_JBHTGQ010000031.1"/>
</dbReference>
<sequence>MNRRRNLLLGLVSGALAGLLVYGIYLLQLRQVRWTETVMVVVPNDFVDAGVRLEPDMLRLRPMLRGELQPDMATSIGQVAGQETVVPLGQGEAVRLWKVDRFGLLPREGELTFQLPKEYVLSISNGIRAGDRVRLYASGANAPDGPVLSRDVVVASVKSAGNVEVDNPKQPSLYSRLQDDREKLYASRREANGPIQEINLNLTPEEWLEIDRICGGSKTKLVVAYAGLPEIQEEGMKR</sequence>
<keyword evidence="1" id="KW-0969">Cilium</keyword>